<dbReference type="EMBL" id="CAXAMN010003335">
    <property type="protein sequence ID" value="CAK9004011.1"/>
    <property type="molecule type" value="Genomic_DNA"/>
</dbReference>
<dbReference type="PANTHER" id="PTHR12755">
    <property type="entry name" value="CLEAVAGE/POLYADENYLATION FACTOR IA SUBUNIT CLP1P"/>
    <property type="match status" value="1"/>
</dbReference>
<feature type="compositionally biased region" description="Acidic residues" evidence="6">
    <location>
        <begin position="857"/>
        <end position="868"/>
    </location>
</feature>
<feature type="region of interest" description="Disordered" evidence="6">
    <location>
        <begin position="849"/>
        <end position="868"/>
    </location>
</feature>
<evidence type="ECO:0000313" key="9">
    <source>
        <dbReference type="Proteomes" id="UP001642484"/>
    </source>
</evidence>
<evidence type="ECO:0000256" key="2">
    <source>
        <dbReference type="ARBA" id="ARBA00022679"/>
    </source>
</evidence>
<evidence type="ECO:0000256" key="3">
    <source>
        <dbReference type="ARBA" id="ARBA00022741"/>
    </source>
</evidence>
<dbReference type="PANTHER" id="PTHR12755:SF3">
    <property type="entry name" value="POLYNUCLEOTIDE 5'-HYDROXYL-KINASE NOL9"/>
    <property type="match status" value="1"/>
</dbReference>
<proteinExistence type="inferred from homology"/>
<sequence>MGTGGQCYTNTDWKHKLANLLAGGSSNFFDTFFKVWDDLSPSAGWIFCWGDRSGSWIVGNTYGTSGSLYDSYQGLTYLRNLFIDPQDSQDWGTVGLYMGFFCPAGSSVDQFTELKAGFAFNKCDSGLNFMLSISADTMECFADKFAPGLSRLAGLVPELSLGISVDRKLSKSVLLAHGDGDDIRVNGVTPLGGFIRIKPHLAMSITARLSVGQLVGADDTIGDILAGDLQMQVALGFDGSENVVSALNWLSSSDLGDSLPDLLGGAASAYYVGPAAAAAGLRQAGASSQVVSLVEGMQRATLVQSVTGYVTFALSGVSNGILPDMSFQLTQVNLMLRSGPASSNEDTNVAESHLPGMYFYLSSDLGSFVQTIVRTVLGQVGGLLDVIGVNVDSGISLTANQGIGFFVNTAGLGFITTVNVGNSATTVRCAFKFGNQKLKCKARLGWAELFLQSGKYVVNKINNFAGSGAQEVATFFKENVGGNGAKFAKSVVNKGKKVANKIKCKLSNLLGGKCGKSGGSPSSCGDGTEYVIKNEQDRCFMVSPDCFEPDSSGKVYWRDCRPAFDECTHTSSSYAEQMKSFWYFTKDKFLCNEYLNNMYFADISDPDNNPKCIRLIDQTVVFSNSPTRIHIAKKSTERFRIAFDGVTGPYGQVCFQSSSAGSFLNQGRRRRRYWQQTYVRGYDGGRRRRRCDKDRDGANKMRIYQKLEPGNGGNYEKENGDQQFHNGCAKTSSHMYDAGELSQDLRDFGGASWAVSDILEAEVPKVQDQELYQSLADAASARDLEQLLEITDAHLTELSSINAAFALIRAARMLEAERKRKEEEQKPPNPKLLNLLRHVEGMVLTESHRRGGFERADESEDSSDDGEDQGLQLAWTLSAISWALGLLRYRNDEMLFSLASLVKPRFPHFSPHQLQNCLWAFASLGMKEPGPFFGAAVETIEPRIADFSKESLVAILTSFAKVKVFSANLFDDAAEVLASAGETLRPQDIANCTWAFAMSGHPHPEIFRGLGNSAKKRLEEFQPEQVALLVWAFAFVRYRSEELFEAVKCDVAQRHQDFTPDSLANVLQAFALVGHRGSQVILEASSKYIIANMQAFRPKALAKLVFAISQTRYANATLSKAIASEFLRIMEEIPGPMLTAMLVAFSKVQFNSSEFFRQAAAKVAPILVDFESSAFVRLLKLFAANGGIDQSLVQDITEEAIERIPNLRASELVMLTRTMLSMCQASPHLLENLADHGSKVLPQMSQKELASFIRSLSGMGLTSASSTGEAIFKQAAIKAARHLMAKKEDRRSKTSDIACLSRAFARAASATGPVADKFQAAGSEPPSELLEVIKGFLQAAVKEAHLRDEFRASPSCLVGVLWAASQCGVPCDTLTQVAKGVLLPPDAGDSSQLRKLQLPELAELAQALTSLGVEVPELYRAISDVAIQCLQDQASDVGAAQEAVAGDHVLLPLRIGEEVALSGTLHLRVLRGAAEVWGSRLSNEFRRIVVPPWSPTPRLLALRGADEDVATSEPAEIRSFLEARKWPVVLCLRAPRAVDAASTAAPRITELQRLREALASPEARHRLRAHRAWPKIVQHFVEQCIRGSSHENPAVLLVMGAKGVGKSTCCRFLVNRLLLQVPEVYFLETDLGQPELGPPGVVTLHRIKDPLLQVPHAEQQLHERCEAFFAGAATPQSHPALYTASVAKAFEAYCEIIKGQVRPPPLMVNSHGWVTGLGLEMLQQIVATVGAQLVLRLQTTSPRAPRGTAEAAKRFARRSSLSRCGPLARALARHQRGPDGEPLLTPEKELVLVDIESAVPRHSHSPTAVQLRWLRMAAHFKPSLDPCRYAEAMAIQDFFSDVPRWHLPLTRFRFGLFAGHLLPSEVEAALTGAVVALCYDAWEPNSRAVAKAPAELEIFEPHEAPIKFLAYAFIHSFNFKTGELVVYANISAAKLKQVNLLLRGEVTWEPNTTKNLQLGDQRVSPLQPYSAPWLLEGLGVGTRVISTKVIPEKRLVPAAELLRFLATAGLLASGLARAISEKVLEALTEAEHGKTKVPAWVMARCIAGLAIAVQVEPVISALKALSRAAAPRAVELLPEERALIFWSLSLQSCYEAIFDSVLEQTPWTFWAPNPKEEFIVEDGNVIPSGKLIALCQVHLADLALQLEGGRNRKGLSPAQRQHVLEAAGLMQRMNLDKEPLSEPAEAISEALSAMDLVPLLGHSSVEGLPLGICVSSPSMRHTTVTIEVDQPGDFLLDIDSSYAHRFPPTTLRRRLLWRLGYSVVVLPWYEVRSCNSEQLQQLLRTKLAVAPPSPFVETARQDSQRPETAGHPFLGPDTSSQSSEDARSAGNGARLRGQMLRPPGL</sequence>
<keyword evidence="5" id="KW-0067">ATP-binding</keyword>
<feature type="region of interest" description="Disordered" evidence="6">
    <location>
        <begin position="2296"/>
        <end position="2345"/>
    </location>
</feature>
<accession>A0ABP0IN52</accession>
<comment type="similarity">
    <text evidence="1">Belongs to the Clp1 family. NOL9/GRC3 subfamily.</text>
</comment>
<evidence type="ECO:0000256" key="4">
    <source>
        <dbReference type="ARBA" id="ARBA00022777"/>
    </source>
</evidence>
<reference evidence="8 9" key="1">
    <citation type="submission" date="2024-02" db="EMBL/GenBank/DDBJ databases">
        <authorList>
            <person name="Chen Y."/>
            <person name="Shah S."/>
            <person name="Dougan E. K."/>
            <person name="Thang M."/>
            <person name="Chan C."/>
        </authorList>
    </citation>
    <scope>NUCLEOTIDE SEQUENCE [LARGE SCALE GENOMIC DNA]</scope>
</reference>
<evidence type="ECO:0000256" key="1">
    <source>
        <dbReference type="ARBA" id="ARBA00011003"/>
    </source>
</evidence>
<dbReference type="InterPro" id="IPR027417">
    <property type="entry name" value="P-loop_NTPase"/>
</dbReference>
<keyword evidence="9" id="KW-1185">Reference proteome</keyword>
<dbReference type="InterPro" id="IPR032319">
    <property type="entry name" value="CLP1_P"/>
</dbReference>
<dbReference type="InterPro" id="IPR045116">
    <property type="entry name" value="Clp1/Grc3"/>
</dbReference>
<evidence type="ECO:0000256" key="6">
    <source>
        <dbReference type="SAM" id="MobiDB-lite"/>
    </source>
</evidence>
<evidence type="ECO:0000259" key="7">
    <source>
        <dbReference type="PROSITE" id="PS51286"/>
    </source>
</evidence>
<gene>
    <name evidence="8" type="ORF">CCMP2556_LOCUS7509</name>
</gene>
<evidence type="ECO:0000256" key="5">
    <source>
        <dbReference type="ARBA" id="ARBA00022840"/>
    </source>
</evidence>
<protein>
    <recommendedName>
        <fullName evidence="7">RAP domain-containing protein</fullName>
    </recommendedName>
</protein>
<name>A0ABP0IN52_9DINO</name>
<dbReference type="InterPro" id="IPR013584">
    <property type="entry name" value="RAP"/>
</dbReference>
<dbReference type="SMART" id="SM00952">
    <property type="entry name" value="RAP"/>
    <property type="match status" value="1"/>
</dbReference>
<feature type="domain" description="RAP" evidence="7">
    <location>
        <begin position="2224"/>
        <end position="2285"/>
    </location>
</feature>
<keyword evidence="3" id="KW-0547">Nucleotide-binding</keyword>
<comment type="caution">
    <text evidence="8">The sequence shown here is derived from an EMBL/GenBank/DDBJ whole genome shotgun (WGS) entry which is preliminary data.</text>
</comment>
<dbReference type="InterPro" id="IPR058917">
    <property type="entry name" value="RESC6_dom"/>
</dbReference>
<organism evidence="8 9">
    <name type="scientific">Durusdinium trenchii</name>
    <dbReference type="NCBI Taxonomy" id="1381693"/>
    <lineage>
        <taxon>Eukaryota</taxon>
        <taxon>Sar</taxon>
        <taxon>Alveolata</taxon>
        <taxon>Dinophyceae</taxon>
        <taxon>Suessiales</taxon>
        <taxon>Symbiodiniaceae</taxon>
        <taxon>Durusdinium</taxon>
    </lineage>
</organism>
<evidence type="ECO:0000313" key="8">
    <source>
        <dbReference type="EMBL" id="CAK9004011.1"/>
    </source>
</evidence>
<dbReference type="Proteomes" id="UP001642484">
    <property type="component" value="Unassembled WGS sequence"/>
</dbReference>
<keyword evidence="4" id="KW-0418">Kinase</keyword>
<dbReference type="Pfam" id="PF16575">
    <property type="entry name" value="CLP1_P"/>
    <property type="match status" value="1"/>
</dbReference>
<keyword evidence="2" id="KW-0808">Transferase</keyword>
<dbReference type="PROSITE" id="PS51286">
    <property type="entry name" value="RAP"/>
    <property type="match status" value="1"/>
</dbReference>
<dbReference type="Gene3D" id="3.40.50.300">
    <property type="entry name" value="P-loop containing nucleotide triphosphate hydrolases"/>
    <property type="match status" value="1"/>
</dbReference>
<dbReference type="Pfam" id="PF26188">
    <property type="entry name" value="RESC6"/>
    <property type="match status" value="2"/>
</dbReference>